<sequence>MEERQTTEWKGESAKRKFAPRWTASIARPDSTTGMWFMQKWKKSGSLLQLAMKDTADIRQSFLYKLSQKPGLEFFKHVLLFGSMQDRYVPIHSARIELCKAAVKDTTPIGKSLLLGELIA</sequence>
<reference evidence="2" key="2">
    <citation type="submission" date="2021-09" db="EMBL/GenBank/DDBJ databases">
        <authorList>
            <person name="Jia N."/>
            <person name="Wang J."/>
            <person name="Shi W."/>
            <person name="Du L."/>
            <person name="Sun Y."/>
            <person name="Zhan W."/>
            <person name="Jiang J."/>
            <person name="Wang Q."/>
            <person name="Zhang B."/>
            <person name="Ji P."/>
            <person name="Sakyi L.B."/>
            <person name="Cui X."/>
            <person name="Yuan T."/>
            <person name="Jiang B."/>
            <person name="Yang W."/>
            <person name="Lam T.T.-Y."/>
            <person name="Chang Q."/>
            <person name="Ding S."/>
            <person name="Wang X."/>
            <person name="Zhu J."/>
            <person name="Ruan X."/>
            <person name="Zhao L."/>
            <person name="Wei J."/>
            <person name="Que T."/>
            <person name="Du C."/>
            <person name="Cheng J."/>
            <person name="Dai P."/>
            <person name="Han X."/>
            <person name="Huang E."/>
            <person name="Gao Y."/>
            <person name="Liu J."/>
            <person name="Shao H."/>
            <person name="Ye R."/>
            <person name="Li L."/>
            <person name="Wei W."/>
            <person name="Wang X."/>
            <person name="Wang C."/>
            <person name="Huo Q."/>
            <person name="Li W."/>
            <person name="Guo W."/>
            <person name="Chen H."/>
            <person name="Chen S."/>
            <person name="Zhou L."/>
            <person name="Zhou L."/>
            <person name="Ni X."/>
            <person name="Tian J."/>
            <person name="Zhou Y."/>
            <person name="Sheng Y."/>
            <person name="Liu T."/>
            <person name="Pan Y."/>
            <person name="Xia L."/>
            <person name="Li J."/>
            <person name="Zhao F."/>
            <person name="Cao W."/>
        </authorList>
    </citation>
    <scope>NUCLEOTIDE SEQUENCE</scope>
    <source>
        <strain evidence="2">Rmic-2018</strain>
        <tissue evidence="2">Larvae</tissue>
    </source>
</reference>
<dbReference type="PANTHER" id="PTHR12482">
    <property type="entry name" value="LIPASE ROG1-RELATED-RELATED"/>
    <property type="match status" value="1"/>
</dbReference>
<reference evidence="2" key="1">
    <citation type="journal article" date="2020" name="Cell">
        <title>Large-Scale Comparative Analyses of Tick Genomes Elucidate Their Genetic Diversity and Vector Capacities.</title>
        <authorList>
            <consortium name="Tick Genome and Microbiome Consortium (TIGMIC)"/>
            <person name="Jia N."/>
            <person name="Wang J."/>
            <person name="Shi W."/>
            <person name="Du L."/>
            <person name="Sun Y."/>
            <person name="Zhan W."/>
            <person name="Jiang J.F."/>
            <person name="Wang Q."/>
            <person name="Zhang B."/>
            <person name="Ji P."/>
            <person name="Bell-Sakyi L."/>
            <person name="Cui X.M."/>
            <person name="Yuan T.T."/>
            <person name="Jiang B.G."/>
            <person name="Yang W.F."/>
            <person name="Lam T.T."/>
            <person name="Chang Q.C."/>
            <person name="Ding S.J."/>
            <person name="Wang X.J."/>
            <person name="Zhu J.G."/>
            <person name="Ruan X.D."/>
            <person name="Zhao L."/>
            <person name="Wei J.T."/>
            <person name="Ye R.Z."/>
            <person name="Que T.C."/>
            <person name="Du C.H."/>
            <person name="Zhou Y.H."/>
            <person name="Cheng J.X."/>
            <person name="Dai P.F."/>
            <person name="Guo W.B."/>
            <person name="Han X.H."/>
            <person name="Huang E.J."/>
            <person name="Li L.F."/>
            <person name="Wei W."/>
            <person name="Gao Y.C."/>
            <person name="Liu J.Z."/>
            <person name="Shao H.Z."/>
            <person name="Wang X."/>
            <person name="Wang C.C."/>
            <person name="Yang T.C."/>
            <person name="Huo Q.B."/>
            <person name="Li W."/>
            <person name="Chen H.Y."/>
            <person name="Chen S.E."/>
            <person name="Zhou L.G."/>
            <person name="Ni X.B."/>
            <person name="Tian J.H."/>
            <person name="Sheng Y."/>
            <person name="Liu T."/>
            <person name="Pan Y.S."/>
            <person name="Xia L.Y."/>
            <person name="Li J."/>
            <person name="Zhao F."/>
            <person name="Cao W.C."/>
        </authorList>
    </citation>
    <scope>NUCLEOTIDE SEQUENCE</scope>
    <source>
        <strain evidence="2">Rmic-2018</strain>
    </source>
</reference>
<comment type="caution">
    <text evidence="2">The sequence shown here is derived from an EMBL/GenBank/DDBJ whole genome shotgun (WGS) entry which is preliminary data.</text>
</comment>
<evidence type="ECO:0000259" key="1">
    <source>
        <dbReference type="Pfam" id="PF05057"/>
    </source>
</evidence>
<proteinExistence type="predicted"/>
<dbReference type="PANTHER" id="PTHR12482:SF5">
    <property type="entry name" value="DUF676 DOMAIN-CONTAINING PROTEIN"/>
    <property type="match status" value="1"/>
</dbReference>
<organism evidence="2 3">
    <name type="scientific">Rhipicephalus microplus</name>
    <name type="common">Cattle tick</name>
    <name type="synonym">Boophilus microplus</name>
    <dbReference type="NCBI Taxonomy" id="6941"/>
    <lineage>
        <taxon>Eukaryota</taxon>
        <taxon>Metazoa</taxon>
        <taxon>Ecdysozoa</taxon>
        <taxon>Arthropoda</taxon>
        <taxon>Chelicerata</taxon>
        <taxon>Arachnida</taxon>
        <taxon>Acari</taxon>
        <taxon>Parasitiformes</taxon>
        <taxon>Ixodida</taxon>
        <taxon>Ixodoidea</taxon>
        <taxon>Ixodidae</taxon>
        <taxon>Rhipicephalinae</taxon>
        <taxon>Rhipicephalus</taxon>
        <taxon>Boophilus</taxon>
    </lineage>
</organism>
<gene>
    <name evidence="2" type="ORF">HPB51_000713</name>
</gene>
<protein>
    <recommendedName>
        <fullName evidence="1">DUF676 domain-containing protein</fullName>
    </recommendedName>
</protein>
<evidence type="ECO:0000313" key="3">
    <source>
        <dbReference type="Proteomes" id="UP000821866"/>
    </source>
</evidence>
<dbReference type="Pfam" id="PF05057">
    <property type="entry name" value="DUF676"/>
    <property type="match status" value="1"/>
</dbReference>
<accession>A0A9J6E5B8</accession>
<name>A0A9J6E5B8_RHIMP</name>
<dbReference type="EMBL" id="JABSTU010000005">
    <property type="protein sequence ID" value="KAH8029486.1"/>
    <property type="molecule type" value="Genomic_DNA"/>
</dbReference>
<feature type="domain" description="DUF676" evidence="1">
    <location>
        <begin position="32"/>
        <end position="99"/>
    </location>
</feature>
<keyword evidence="3" id="KW-1185">Reference proteome</keyword>
<evidence type="ECO:0000313" key="2">
    <source>
        <dbReference type="EMBL" id="KAH8029486.1"/>
    </source>
</evidence>
<dbReference type="InterPro" id="IPR044294">
    <property type="entry name" value="Lipase-like"/>
</dbReference>
<dbReference type="AlphaFoldDB" id="A0A9J6E5B8"/>
<dbReference type="VEuPathDB" id="VectorBase:LOC119164925"/>
<dbReference type="InterPro" id="IPR007751">
    <property type="entry name" value="DUF676_lipase-like"/>
</dbReference>
<dbReference type="Proteomes" id="UP000821866">
    <property type="component" value="Chromosome 3"/>
</dbReference>